<keyword evidence="3" id="KW-0282">Flagellum</keyword>
<feature type="region of interest" description="Disordered" evidence="1">
    <location>
        <begin position="378"/>
        <end position="402"/>
    </location>
</feature>
<dbReference type="Gene3D" id="3.30.750.140">
    <property type="match status" value="1"/>
</dbReference>
<keyword evidence="4" id="KW-1185">Reference proteome</keyword>
<feature type="compositionally biased region" description="Basic and acidic residues" evidence="1">
    <location>
        <begin position="379"/>
        <end position="402"/>
    </location>
</feature>
<comment type="caution">
    <text evidence="3">The sequence shown here is derived from an EMBL/GenBank/DDBJ whole genome shotgun (WGS) entry which is preliminary data.</text>
</comment>
<evidence type="ECO:0000256" key="1">
    <source>
        <dbReference type="SAM" id="MobiDB-lite"/>
    </source>
</evidence>
<gene>
    <name evidence="3" type="ORF">EDD69_105176</name>
</gene>
<keyword evidence="3" id="KW-0969">Cilium</keyword>
<evidence type="ECO:0000259" key="2">
    <source>
        <dbReference type="Pfam" id="PF02120"/>
    </source>
</evidence>
<dbReference type="InterPro" id="IPR021136">
    <property type="entry name" value="Flagellar_hook_control-like_C"/>
</dbReference>
<reference evidence="3 4" key="1">
    <citation type="submission" date="2019-03" db="EMBL/GenBank/DDBJ databases">
        <title>Genomic Encyclopedia of Type Strains, Phase IV (KMG-IV): sequencing the most valuable type-strain genomes for metagenomic binning, comparative biology and taxonomic classification.</title>
        <authorList>
            <person name="Goeker M."/>
        </authorList>
    </citation>
    <scope>NUCLEOTIDE SEQUENCE [LARGE SCALE GENOMIC DNA]</scope>
    <source>
        <strain evidence="3 4">DSM 24979</strain>
    </source>
</reference>
<evidence type="ECO:0000313" key="3">
    <source>
        <dbReference type="EMBL" id="TCL50375.1"/>
    </source>
</evidence>
<protein>
    <submittedName>
        <fullName evidence="3">Flagellar hook-length control protein FliK</fullName>
    </submittedName>
</protein>
<keyword evidence="3" id="KW-0966">Cell projection</keyword>
<dbReference type="EMBL" id="SLUL01000005">
    <property type="protein sequence ID" value="TCL50375.1"/>
    <property type="molecule type" value="Genomic_DNA"/>
</dbReference>
<dbReference type="Proteomes" id="UP000295658">
    <property type="component" value="Unassembled WGS sequence"/>
</dbReference>
<dbReference type="AlphaFoldDB" id="A0A4R1QPR1"/>
<sequence>MKVGMLYQPMNLPIQSQKRVENREPNSNVENFFQQLLLQAQEKTSDRLVVNQDESTNALEQLLSVLNEADEADKDHLFNPELFPFIMENLPKNLIEKIAEQLPLGQTFSPKSEISEQKQAILTLLTLFQQGQASVGEMDEQTTTKVKQQLEAVIQRHSSMEEPNAMELIREFLVKLKNNKDHHFSELLFAERVVLSKGTKGSAETLRNLLHANSYAVQHQFKNVINQSKTNLLENASLKNETNGQMLTDYGMLTNFAQSEKAPAISLNESAPKTVMSQQFVQQFMQIMQTSKFTRLGNGQSQLIVRLHPEHLGSLTIKLVEEKGELTAKIIASTASAKELIEANIQQIRHVIPTQNIIIEKFDVFTQQPFEQTFYNQQQERREQRQAHDHQKDRSNKENDRTFTIDFEEELLNLKA</sequence>
<feature type="domain" description="Flagellar hook-length control protein-like C-terminal" evidence="2">
    <location>
        <begin position="294"/>
        <end position="372"/>
    </location>
</feature>
<evidence type="ECO:0000313" key="4">
    <source>
        <dbReference type="Proteomes" id="UP000295658"/>
    </source>
</evidence>
<name>A0A4R1QPR1_9BACL</name>
<dbReference type="InterPro" id="IPR038610">
    <property type="entry name" value="FliK-like_C_sf"/>
</dbReference>
<accession>A0A4R1QPR1</accession>
<dbReference type="OrthoDB" id="2990946at2"/>
<organism evidence="3 4">
    <name type="scientific">Thermolongibacillus altinsuensis</name>
    <dbReference type="NCBI Taxonomy" id="575256"/>
    <lineage>
        <taxon>Bacteria</taxon>
        <taxon>Bacillati</taxon>
        <taxon>Bacillota</taxon>
        <taxon>Bacilli</taxon>
        <taxon>Bacillales</taxon>
        <taxon>Anoxybacillaceae</taxon>
        <taxon>Thermolongibacillus</taxon>
    </lineage>
</organism>
<proteinExistence type="predicted"/>
<dbReference type="RefSeq" id="WP_132948144.1">
    <property type="nucleotide sequence ID" value="NZ_SLUL01000005.1"/>
</dbReference>
<dbReference type="Pfam" id="PF02120">
    <property type="entry name" value="Flg_hook"/>
    <property type="match status" value="1"/>
</dbReference>
<dbReference type="CDD" id="cd17470">
    <property type="entry name" value="T3SS_Flik_C"/>
    <property type="match status" value="1"/>
</dbReference>